<organism evidence="4 5">
    <name type="scientific">Marmoricola endophyticus</name>
    <dbReference type="NCBI Taxonomy" id="2040280"/>
    <lineage>
        <taxon>Bacteria</taxon>
        <taxon>Bacillati</taxon>
        <taxon>Actinomycetota</taxon>
        <taxon>Actinomycetes</taxon>
        <taxon>Propionibacteriales</taxon>
        <taxon>Nocardioidaceae</taxon>
        <taxon>Marmoricola</taxon>
    </lineage>
</organism>
<accession>A0A917BN92</accession>
<keyword evidence="5" id="KW-1185">Reference proteome</keyword>
<gene>
    <name evidence="4" type="ORF">GCM10011519_28430</name>
</gene>
<dbReference type="SUPFAM" id="SSF55729">
    <property type="entry name" value="Acyl-CoA N-acyltransferases (Nat)"/>
    <property type="match status" value="1"/>
</dbReference>
<dbReference type="CDD" id="cd04301">
    <property type="entry name" value="NAT_SF"/>
    <property type="match status" value="1"/>
</dbReference>
<dbReference type="RefSeq" id="WP_188780365.1">
    <property type="nucleotide sequence ID" value="NZ_BMKQ01000001.1"/>
</dbReference>
<protein>
    <submittedName>
        <fullName evidence="4">N-acetyltransferase</fullName>
    </submittedName>
</protein>
<dbReference type="InterPro" id="IPR050832">
    <property type="entry name" value="Bact_Acetyltransf"/>
</dbReference>
<evidence type="ECO:0000313" key="4">
    <source>
        <dbReference type="EMBL" id="GGF52763.1"/>
    </source>
</evidence>
<evidence type="ECO:0000259" key="3">
    <source>
        <dbReference type="PROSITE" id="PS51186"/>
    </source>
</evidence>
<name>A0A917BN92_9ACTN</name>
<reference evidence="4" key="2">
    <citation type="submission" date="2020-09" db="EMBL/GenBank/DDBJ databases">
        <authorList>
            <person name="Sun Q."/>
            <person name="Zhou Y."/>
        </authorList>
    </citation>
    <scope>NUCLEOTIDE SEQUENCE</scope>
    <source>
        <strain evidence="4">CGMCC 1.16067</strain>
    </source>
</reference>
<dbReference type="PROSITE" id="PS51186">
    <property type="entry name" value="GNAT"/>
    <property type="match status" value="1"/>
</dbReference>
<dbReference type="InterPro" id="IPR000182">
    <property type="entry name" value="GNAT_dom"/>
</dbReference>
<evidence type="ECO:0000313" key="5">
    <source>
        <dbReference type="Proteomes" id="UP000649179"/>
    </source>
</evidence>
<sequence>MSTPVLRPANISDAPALVELWARAGENRARPTDRDDLVVRLLERDPDAVILAEVDGRLVGTVVAVWDGWRAHLYRLAVDPDLRGQGIARRLLDAAEERLRALGAERIDAMVLDDNEAGRALWSAAGFAPQPDWSRWVKPVAGDPPRRGRRCDP</sequence>
<dbReference type="EMBL" id="BMKQ01000001">
    <property type="protein sequence ID" value="GGF52763.1"/>
    <property type="molecule type" value="Genomic_DNA"/>
</dbReference>
<dbReference type="Pfam" id="PF00583">
    <property type="entry name" value="Acetyltransf_1"/>
    <property type="match status" value="1"/>
</dbReference>
<feature type="domain" description="N-acetyltransferase" evidence="3">
    <location>
        <begin position="4"/>
        <end position="150"/>
    </location>
</feature>
<dbReference type="AlphaFoldDB" id="A0A917BN92"/>
<dbReference type="Gene3D" id="3.40.630.30">
    <property type="match status" value="1"/>
</dbReference>
<keyword evidence="2" id="KW-0012">Acyltransferase</keyword>
<dbReference type="PANTHER" id="PTHR43877">
    <property type="entry name" value="AMINOALKYLPHOSPHONATE N-ACETYLTRANSFERASE-RELATED-RELATED"/>
    <property type="match status" value="1"/>
</dbReference>
<reference evidence="4" key="1">
    <citation type="journal article" date="2014" name="Int. J. Syst. Evol. Microbiol.">
        <title>Complete genome sequence of Corynebacterium casei LMG S-19264T (=DSM 44701T), isolated from a smear-ripened cheese.</title>
        <authorList>
            <consortium name="US DOE Joint Genome Institute (JGI-PGF)"/>
            <person name="Walter F."/>
            <person name="Albersmeier A."/>
            <person name="Kalinowski J."/>
            <person name="Ruckert C."/>
        </authorList>
    </citation>
    <scope>NUCLEOTIDE SEQUENCE</scope>
    <source>
        <strain evidence="4">CGMCC 1.16067</strain>
    </source>
</reference>
<evidence type="ECO:0000256" key="1">
    <source>
        <dbReference type="ARBA" id="ARBA00022679"/>
    </source>
</evidence>
<proteinExistence type="predicted"/>
<evidence type="ECO:0000256" key="2">
    <source>
        <dbReference type="ARBA" id="ARBA00023315"/>
    </source>
</evidence>
<dbReference type="GO" id="GO:0016747">
    <property type="term" value="F:acyltransferase activity, transferring groups other than amino-acyl groups"/>
    <property type="evidence" value="ECO:0007669"/>
    <property type="project" value="InterPro"/>
</dbReference>
<comment type="caution">
    <text evidence="4">The sequence shown here is derived from an EMBL/GenBank/DDBJ whole genome shotgun (WGS) entry which is preliminary data.</text>
</comment>
<dbReference type="Proteomes" id="UP000649179">
    <property type="component" value="Unassembled WGS sequence"/>
</dbReference>
<dbReference type="InterPro" id="IPR016181">
    <property type="entry name" value="Acyl_CoA_acyltransferase"/>
</dbReference>
<keyword evidence="1" id="KW-0808">Transferase</keyword>